<protein>
    <submittedName>
        <fullName evidence="1">Uncharacterized protein</fullName>
    </submittedName>
</protein>
<evidence type="ECO:0000313" key="1">
    <source>
        <dbReference type="EMBL" id="KAJ7992373.1"/>
    </source>
</evidence>
<proteinExistence type="predicted"/>
<name>A0ACC2FM36_DALPE</name>
<keyword evidence="2" id="KW-1185">Reference proteome</keyword>
<organism evidence="1 2">
    <name type="scientific">Dallia pectoralis</name>
    <name type="common">Alaska blackfish</name>
    <dbReference type="NCBI Taxonomy" id="75939"/>
    <lineage>
        <taxon>Eukaryota</taxon>
        <taxon>Metazoa</taxon>
        <taxon>Chordata</taxon>
        <taxon>Craniata</taxon>
        <taxon>Vertebrata</taxon>
        <taxon>Euteleostomi</taxon>
        <taxon>Actinopterygii</taxon>
        <taxon>Neopterygii</taxon>
        <taxon>Teleostei</taxon>
        <taxon>Protacanthopterygii</taxon>
        <taxon>Esociformes</taxon>
        <taxon>Umbridae</taxon>
        <taxon>Dallia</taxon>
    </lineage>
</organism>
<reference evidence="1" key="1">
    <citation type="submission" date="2021-05" db="EMBL/GenBank/DDBJ databases">
        <authorList>
            <person name="Pan Q."/>
            <person name="Jouanno E."/>
            <person name="Zahm M."/>
            <person name="Klopp C."/>
            <person name="Cabau C."/>
            <person name="Louis A."/>
            <person name="Berthelot C."/>
            <person name="Parey E."/>
            <person name="Roest Crollius H."/>
            <person name="Montfort J."/>
            <person name="Robinson-Rechavi M."/>
            <person name="Bouchez O."/>
            <person name="Lampietro C."/>
            <person name="Lopez Roques C."/>
            <person name="Donnadieu C."/>
            <person name="Postlethwait J."/>
            <person name="Bobe J."/>
            <person name="Dillon D."/>
            <person name="Chandos A."/>
            <person name="von Hippel F."/>
            <person name="Guiguen Y."/>
        </authorList>
    </citation>
    <scope>NUCLEOTIDE SEQUENCE</scope>
    <source>
        <strain evidence="1">YG-Jan2019</strain>
    </source>
</reference>
<evidence type="ECO:0000313" key="2">
    <source>
        <dbReference type="Proteomes" id="UP001157502"/>
    </source>
</evidence>
<dbReference type="EMBL" id="CM055752">
    <property type="protein sequence ID" value="KAJ7992373.1"/>
    <property type="molecule type" value="Genomic_DNA"/>
</dbReference>
<gene>
    <name evidence="1" type="ORF">DPEC_G00277850</name>
</gene>
<dbReference type="Proteomes" id="UP001157502">
    <property type="component" value="Chromosome 25"/>
</dbReference>
<accession>A0ACC2FM36</accession>
<sequence>MVLEPRRPCQNHPPPIKREAARAIGDRGRLGIADNASILSSLNVGASQNCRLSGPLTAVSSAPRVIAHYEPVRQLPTHTTVMLFFRSPTLSPCRPISLGFPRPAQWVQCNAVPITLTHIKLRQRVSSSWCAAKCGSIFSLAHLACSSGFLCSPRASAPVCPRFLDSLSKRLQRAPAFPR</sequence>
<comment type="caution">
    <text evidence="1">The sequence shown here is derived from an EMBL/GenBank/DDBJ whole genome shotgun (WGS) entry which is preliminary data.</text>
</comment>